<feature type="repeat" description="WD" evidence="3">
    <location>
        <begin position="203"/>
        <end position="245"/>
    </location>
</feature>
<feature type="region of interest" description="Disordered" evidence="4">
    <location>
        <begin position="342"/>
        <end position="379"/>
    </location>
</feature>
<dbReference type="SMART" id="SM00320">
    <property type="entry name" value="WD40"/>
    <property type="match status" value="3"/>
</dbReference>
<reference evidence="5 6" key="1">
    <citation type="submission" date="2017-05" db="EMBL/GenBank/DDBJ databases">
        <title>The Genome Sequence of Tsuchiyaea wingfieldii DSM 27421.</title>
        <authorList>
            <person name="Cuomo C."/>
            <person name="Passer A."/>
            <person name="Billmyre B."/>
            <person name="Heitman J."/>
        </authorList>
    </citation>
    <scope>NUCLEOTIDE SEQUENCE [LARGE SCALE GENOMIC DNA]</scope>
    <source>
        <strain evidence="5 6">DSM 27421</strain>
    </source>
</reference>
<accession>A0A5D3B425</accession>
<dbReference type="SUPFAM" id="SSF50978">
    <property type="entry name" value="WD40 repeat-like"/>
    <property type="match status" value="1"/>
</dbReference>
<dbReference type="Gene3D" id="2.130.10.10">
    <property type="entry name" value="YVTN repeat-like/Quinoprotein amine dehydrogenase"/>
    <property type="match status" value="1"/>
</dbReference>
<dbReference type="PROSITE" id="PS50082">
    <property type="entry name" value="WD_REPEATS_2"/>
    <property type="match status" value="2"/>
</dbReference>
<name>A0A5D3B425_9TREE</name>
<dbReference type="EMBL" id="NIDF01000010">
    <property type="protein sequence ID" value="TYJ57728.1"/>
    <property type="molecule type" value="Genomic_DNA"/>
</dbReference>
<comment type="caution">
    <text evidence="5">The sequence shown here is derived from an EMBL/GenBank/DDBJ whole genome shotgun (WGS) entry which is preliminary data.</text>
</comment>
<proteinExistence type="predicted"/>
<dbReference type="InterPro" id="IPR019775">
    <property type="entry name" value="WD40_repeat_CS"/>
</dbReference>
<dbReference type="InterPro" id="IPR036322">
    <property type="entry name" value="WD40_repeat_dom_sf"/>
</dbReference>
<keyword evidence="6" id="KW-1185">Reference proteome</keyword>
<organism evidence="5 6">
    <name type="scientific">Cryptococcus floricola</name>
    <dbReference type="NCBI Taxonomy" id="2591691"/>
    <lineage>
        <taxon>Eukaryota</taxon>
        <taxon>Fungi</taxon>
        <taxon>Dikarya</taxon>
        <taxon>Basidiomycota</taxon>
        <taxon>Agaricomycotina</taxon>
        <taxon>Tremellomycetes</taxon>
        <taxon>Tremellales</taxon>
        <taxon>Cryptococcaceae</taxon>
        <taxon>Cryptococcus</taxon>
    </lineage>
</organism>
<evidence type="ECO:0000256" key="2">
    <source>
        <dbReference type="ARBA" id="ARBA00022737"/>
    </source>
</evidence>
<feature type="compositionally biased region" description="Polar residues" evidence="4">
    <location>
        <begin position="359"/>
        <end position="376"/>
    </location>
</feature>
<gene>
    <name evidence="5" type="ORF">B9479_001582</name>
</gene>
<evidence type="ECO:0000313" key="5">
    <source>
        <dbReference type="EMBL" id="TYJ57728.1"/>
    </source>
</evidence>
<dbReference type="Pfam" id="PF00400">
    <property type="entry name" value="WD40"/>
    <property type="match status" value="2"/>
</dbReference>
<dbReference type="InterPro" id="IPR015943">
    <property type="entry name" value="WD40/YVTN_repeat-like_dom_sf"/>
</dbReference>
<dbReference type="InterPro" id="IPR045159">
    <property type="entry name" value="DCAF7-like"/>
</dbReference>
<dbReference type="Proteomes" id="UP000322245">
    <property type="component" value="Unassembled WGS sequence"/>
</dbReference>
<evidence type="ECO:0000256" key="4">
    <source>
        <dbReference type="SAM" id="MobiDB-lite"/>
    </source>
</evidence>
<dbReference type="InterPro" id="IPR001680">
    <property type="entry name" value="WD40_rpt"/>
</dbReference>
<protein>
    <submittedName>
        <fullName evidence="5">Uncharacterized protein</fullName>
    </submittedName>
</protein>
<keyword evidence="2" id="KW-0677">Repeat</keyword>
<evidence type="ECO:0000313" key="6">
    <source>
        <dbReference type="Proteomes" id="UP000322245"/>
    </source>
</evidence>
<dbReference type="AlphaFoldDB" id="A0A5D3B425"/>
<evidence type="ECO:0000256" key="3">
    <source>
        <dbReference type="PROSITE-ProRule" id="PRU00221"/>
    </source>
</evidence>
<evidence type="ECO:0000256" key="1">
    <source>
        <dbReference type="ARBA" id="ARBA00022574"/>
    </source>
</evidence>
<feature type="repeat" description="WD" evidence="3">
    <location>
        <begin position="160"/>
        <end position="202"/>
    </location>
</feature>
<keyword evidence="1 3" id="KW-0853">WD repeat</keyword>
<dbReference type="PROSITE" id="PS00678">
    <property type="entry name" value="WD_REPEATS_1"/>
    <property type="match status" value="1"/>
</dbReference>
<dbReference type="PANTHER" id="PTHR19919">
    <property type="entry name" value="WD REPEAT CONTAINING PROTEIN"/>
    <property type="match status" value="1"/>
</dbReference>
<sequence length="421" mass="44717">MSAQRPLHYDASQPLYGISFSNSTSHPFRTALSTITTGLSNKLCIVDLTSSPNTSQSQSPYYSQHNGTSNNGATPEFSQMTQTSLNVPATKVAWEPGESLRLDEGGRGELVASSGDVLQIWEVAEEHERGGGGYVGNAYGGGSSWSMKNRSVLSNKAKGAHGSSPPITSFSWNRKSFNKLVSCSIDTTATLWDINTSQAMTQLIAHDRAVYDLSWLPDSSDIFVSVGADGSLRAFDLRQLEHSTILYESANDAPLARIAFSQKEQHMLACFGLDDSKVLILDMRSPGKPVAELVGHQAPLGALAWGATGPSSRSDTTGGGWLASCGDDSQLLLYDLTAPISSSRPASRSNFKPPPANPSPYSALSPSATPASQRTPSPADAVEILPSKGWTARGEVNNLAFTNSGDWLGCVSGNRMSVLPV</sequence>